<name>A0A812N3S9_SYMPI</name>
<sequence length="517" mass="56334">MTRGQLKLLQKEMWQEKIMASMPAPKDDGVPQIPEIEAAHDSSSSSGESDASESGSGETCTPKKGKKKGKTSKKKAKAKKGKTSKKTKKSELSPGSTLSTPKRDLEVECPTEAIENAGEILGQILKLQGKVGACREKLEEKSGKLAAEALSTINSYGAKLAKYHDQIAEIKATYVANKKSIDKGQLQALKTVISETEKTCALFVMEETKLRTLLKPDKKPAESEKSEKPTPAAKKGEGQETRDIGLKKTHPMVCLRDLVTALDKAGKVHEVFLAGNGPAELKRFWSLYQKEHPGHDVYKTHNGRLSACIPMMLHLDEGTSHKKKSLMILSTQMVCGKGSKRAPGHNFLGSTYLSRLLFSVLLGRTYTKTKAVLYRLLEAWAQDLTDCYYNGITVTGVPGCPKLFPVFIAAKGDWPALVKAGRLVRSFMRDSTAPDAPGICHLCRAGQPNYEWNSFENDAAWLHADSPLPWTTPSPLSGIPQDPNNLASFYAIDLFHVSHKGVVGDFVASAIAVQLCG</sequence>
<dbReference type="Proteomes" id="UP000649617">
    <property type="component" value="Unassembled WGS sequence"/>
</dbReference>
<evidence type="ECO:0000256" key="1">
    <source>
        <dbReference type="SAM" id="MobiDB-lite"/>
    </source>
</evidence>
<feature type="compositionally biased region" description="Basic residues" evidence="1">
    <location>
        <begin position="63"/>
        <end position="88"/>
    </location>
</feature>
<organism evidence="2 3">
    <name type="scientific">Symbiodinium pilosum</name>
    <name type="common">Dinoflagellate</name>
    <dbReference type="NCBI Taxonomy" id="2952"/>
    <lineage>
        <taxon>Eukaryota</taxon>
        <taxon>Sar</taxon>
        <taxon>Alveolata</taxon>
        <taxon>Dinophyceae</taxon>
        <taxon>Suessiales</taxon>
        <taxon>Symbiodiniaceae</taxon>
        <taxon>Symbiodinium</taxon>
    </lineage>
</organism>
<feature type="region of interest" description="Disordered" evidence="1">
    <location>
        <begin position="214"/>
        <end position="243"/>
    </location>
</feature>
<reference evidence="2" key="1">
    <citation type="submission" date="2021-02" db="EMBL/GenBank/DDBJ databases">
        <authorList>
            <person name="Dougan E. K."/>
            <person name="Rhodes N."/>
            <person name="Thang M."/>
            <person name="Chan C."/>
        </authorList>
    </citation>
    <scope>NUCLEOTIDE SEQUENCE</scope>
</reference>
<gene>
    <name evidence="2" type="ORF">SPIL2461_LOCUS6457</name>
</gene>
<keyword evidence="3" id="KW-1185">Reference proteome</keyword>
<protein>
    <submittedName>
        <fullName evidence="2">Uncharacterized protein</fullName>
    </submittedName>
</protein>
<dbReference type="EMBL" id="CAJNIZ010009756">
    <property type="protein sequence ID" value="CAE7287529.1"/>
    <property type="molecule type" value="Genomic_DNA"/>
</dbReference>
<evidence type="ECO:0000313" key="3">
    <source>
        <dbReference type="Proteomes" id="UP000649617"/>
    </source>
</evidence>
<accession>A0A812N3S9</accession>
<dbReference type="AlphaFoldDB" id="A0A812N3S9"/>
<proteinExistence type="predicted"/>
<feature type="compositionally biased region" description="Low complexity" evidence="1">
    <location>
        <begin position="41"/>
        <end position="58"/>
    </location>
</feature>
<dbReference type="OrthoDB" id="10515124at2759"/>
<feature type="region of interest" description="Disordered" evidence="1">
    <location>
        <begin position="17"/>
        <end position="106"/>
    </location>
</feature>
<evidence type="ECO:0000313" key="2">
    <source>
        <dbReference type="EMBL" id="CAE7287529.1"/>
    </source>
</evidence>
<comment type="caution">
    <text evidence="2">The sequence shown here is derived from an EMBL/GenBank/DDBJ whole genome shotgun (WGS) entry which is preliminary data.</text>
</comment>